<keyword evidence="2" id="KW-0472">Membrane</keyword>
<accession>A0A4R4DXC5</accession>
<evidence type="ECO:0000256" key="1">
    <source>
        <dbReference type="SAM" id="MobiDB-lite"/>
    </source>
</evidence>
<evidence type="ECO:0000256" key="2">
    <source>
        <dbReference type="SAM" id="Phobius"/>
    </source>
</evidence>
<dbReference type="GO" id="GO:0004527">
    <property type="term" value="F:exonuclease activity"/>
    <property type="evidence" value="ECO:0007669"/>
    <property type="project" value="UniProtKB-KW"/>
</dbReference>
<dbReference type="OrthoDB" id="9796594at2"/>
<dbReference type="GO" id="GO:0004519">
    <property type="term" value="F:endonuclease activity"/>
    <property type="evidence" value="ECO:0007669"/>
    <property type="project" value="UniProtKB-KW"/>
</dbReference>
<dbReference type="Gene3D" id="3.60.10.10">
    <property type="entry name" value="Endonuclease/exonuclease/phosphatase"/>
    <property type="match status" value="1"/>
</dbReference>
<dbReference type="InterPro" id="IPR005135">
    <property type="entry name" value="Endo/exonuclease/phosphatase"/>
</dbReference>
<feature type="compositionally biased region" description="Basic and acidic residues" evidence="1">
    <location>
        <begin position="343"/>
        <end position="358"/>
    </location>
</feature>
<evidence type="ECO:0000313" key="4">
    <source>
        <dbReference type="EMBL" id="TCZ67876.1"/>
    </source>
</evidence>
<gene>
    <name evidence="4" type="ORF">E0486_15035</name>
</gene>
<dbReference type="RefSeq" id="WP_131853243.1">
    <property type="nucleotide sequence ID" value="NZ_SKFH01000032.1"/>
</dbReference>
<comment type="caution">
    <text evidence="4">The sequence shown here is derived from an EMBL/GenBank/DDBJ whole genome shotgun (WGS) entry which is preliminary data.</text>
</comment>
<keyword evidence="4" id="KW-0378">Hydrolase</keyword>
<organism evidence="4 5">
    <name type="scientific">Flaviaesturariibacter aridisoli</name>
    <dbReference type="NCBI Taxonomy" id="2545761"/>
    <lineage>
        <taxon>Bacteria</taxon>
        <taxon>Pseudomonadati</taxon>
        <taxon>Bacteroidota</taxon>
        <taxon>Chitinophagia</taxon>
        <taxon>Chitinophagales</taxon>
        <taxon>Chitinophagaceae</taxon>
        <taxon>Flaviaestuariibacter</taxon>
    </lineage>
</organism>
<dbReference type="InterPro" id="IPR036691">
    <property type="entry name" value="Endo/exonu/phosph_ase_sf"/>
</dbReference>
<feature type="region of interest" description="Disordered" evidence="1">
    <location>
        <begin position="326"/>
        <end position="358"/>
    </location>
</feature>
<reference evidence="4 5" key="1">
    <citation type="submission" date="2019-03" db="EMBL/GenBank/DDBJ databases">
        <authorList>
            <person name="Kim M.K.M."/>
        </authorList>
    </citation>
    <scope>NUCLEOTIDE SEQUENCE [LARGE SCALE GENOMIC DNA]</scope>
    <source>
        <strain evidence="4 5">17J68-15</strain>
    </source>
</reference>
<proteinExistence type="predicted"/>
<feature type="transmembrane region" description="Helical" evidence="2">
    <location>
        <begin position="32"/>
        <end position="52"/>
    </location>
</feature>
<name>A0A4R4DXC5_9BACT</name>
<dbReference type="AlphaFoldDB" id="A0A4R4DXC5"/>
<evidence type="ECO:0000313" key="5">
    <source>
        <dbReference type="Proteomes" id="UP000295164"/>
    </source>
</evidence>
<keyword evidence="2" id="KW-0812">Transmembrane</keyword>
<protein>
    <submittedName>
        <fullName evidence="4">Endonuclease/exonuclease/phosphatase family protein</fullName>
    </submittedName>
</protein>
<sequence length="358" mass="41362">MELVYKCLSIFLLLAALLPLIPHPHWIFRIWEYGRIQAFFLQLLVLAAGHLLHPHDRVFWFLEGALTLLALHNAWVLAPYTRFFRKKHRVEKRSESVSVLSVNVYQFNREYDRLLALVRTERPDILLTMETNGAWQEALDALGDLYPHAQKVPLENTYGMHFYTRLPLHRVQVHYFVADDMPSIEAELETPDGTRFTIFCVHPAPPSPTEEETARERDGDLLSVAKKAAAAKGPVLVVGDFNNVAWARSSVLFRKTSGLIDPRIGRGFVSTYHARYRWLRFPIDLFFHSPHLFVERFCTLRPIGSDHLPLFCRFFINPVDDAQEGEVETLEAGREEEVEEMIQEGKEEESSRPVVARE</sequence>
<evidence type="ECO:0000259" key="3">
    <source>
        <dbReference type="Pfam" id="PF03372"/>
    </source>
</evidence>
<keyword evidence="5" id="KW-1185">Reference proteome</keyword>
<dbReference type="SUPFAM" id="SSF56219">
    <property type="entry name" value="DNase I-like"/>
    <property type="match status" value="1"/>
</dbReference>
<dbReference type="Proteomes" id="UP000295164">
    <property type="component" value="Unassembled WGS sequence"/>
</dbReference>
<dbReference type="EMBL" id="SKFH01000032">
    <property type="protein sequence ID" value="TCZ67876.1"/>
    <property type="molecule type" value="Genomic_DNA"/>
</dbReference>
<keyword evidence="4" id="KW-0269">Exonuclease</keyword>
<feature type="domain" description="Endonuclease/exonuclease/phosphatase" evidence="3">
    <location>
        <begin position="100"/>
        <end position="307"/>
    </location>
</feature>
<keyword evidence="4" id="KW-0255">Endonuclease</keyword>
<keyword evidence="2" id="KW-1133">Transmembrane helix</keyword>
<keyword evidence="4" id="KW-0540">Nuclease</keyword>
<feature type="compositionally biased region" description="Acidic residues" evidence="1">
    <location>
        <begin position="326"/>
        <end position="342"/>
    </location>
</feature>
<feature type="transmembrane region" description="Helical" evidence="2">
    <location>
        <begin position="59"/>
        <end position="78"/>
    </location>
</feature>
<dbReference type="Pfam" id="PF03372">
    <property type="entry name" value="Exo_endo_phos"/>
    <property type="match status" value="1"/>
</dbReference>